<organism evidence="2 3">
    <name type="scientific">Portunus trituberculatus</name>
    <name type="common">Swimming crab</name>
    <name type="synonym">Neptunus trituberculatus</name>
    <dbReference type="NCBI Taxonomy" id="210409"/>
    <lineage>
        <taxon>Eukaryota</taxon>
        <taxon>Metazoa</taxon>
        <taxon>Ecdysozoa</taxon>
        <taxon>Arthropoda</taxon>
        <taxon>Crustacea</taxon>
        <taxon>Multicrustacea</taxon>
        <taxon>Malacostraca</taxon>
        <taxon>Eumalacostraca</taxon>
        <taxon>Eucarida</taxon>
        <taxon>Decapoda</taxon>
        <taxon>Pleocyemata</taxon>
        <taxon>Brachyura</taxon>
        <taxon>Eubrachyura</taxon>
        <taxon>Portunoidea</taxon>
        <taxon>Portunidae</taxon>
        <taxon>Portuninae</taxon>
        <taxon>Portunus</taxon>
    </lineage>
</organism>
<protein>
    <submittedName>
        <fullName evidence="2">Uncharacterized protein</fullName>
    </submittedName>
</protein>
<evidence type="ECO:0000313" key="3">
    <source>
        <dbReference type="Proteomes" id="UP000324222"/>
    </source>
</evidence>
<gene>
    <name evidence="2" type="ORF">E2C01_011954</name>
</gene>
<accession>A0A5B7DCN8</accession>
<feature type="compositionally biased region" description="Pro residues" evidence="1">
    <location>
        <begin position="232"/>
        <end position="242"/>
    </location>
</feature>
<name>A0A5B7DCN8_PORTR</name>
<sequence>MQVSNLLMSPPRSPGTGNTIMLDVNQSQVCARNSLSHASRDAPKLPQAFLEGSRGCDSYLHNLHNTSFISPPYHLFFMLPSHTHAPRFRQHLASSLHFLRGLSSPLPFSHSASPPISPQSLTHAKHSCCSTGHYASLFFSWQVGFQPSQLLLLALCITRVSYGQVGGRCERDGVLHRCRWKFKSVALHPQCVDSLFPHLTATRLVSTQERRELGGVDRGSSRYLPHSHSFSPPLPPPHLLHE</sequence>
<evidence type="ECO:0000313" key="2">
    <source>
        <dbReference type="EMBL" id="MPC19048.1"/>
    </source>
</evidence>
<dbReference type="EMBL" id="VSRR010000734">
    <property type="protein sequence ID" value="MPC19048.1"/>
    <property type="molecule type" value="Genomic_DNA"/>
</dbReference>
<reference evidence="2 3" key="1">
    <citation type="submission" date="2019-05" db="EMBL/GenBank/DDBJ databases">
        <title>Another draft genome of Portunus trituberculatus and its Hox gene families provides insights of decapod evolution.</title>
        <authorList>
            <person name="Jeong J.-H."/>
            <person name="Song I."/>
            <person name="Kim S."/>
            <person name="Choi T."/>
            <person name="Kim D."/>
            <person name="Ryu S."/>
            <person name="Kim W."/>
        </authorList>
    </citation>
    <scope>NUCLEOTIDE SEQUENCE [LARGE SCALE GENOMIC DNA]</scope>
    <source>
        <tissue evidence="2">Muscle</tissue>
    </source>
</reference>
<proteinExistence type="predicted"/>
<dbReference type="AlphaFoldDB" id="A0A5B7DCN8"/>
<feature type="region of interest" description="Disordered" evidence="1">
    <location>
        <begin position="216"/>
        <end position="242"/>
    </location>
</feature>
<evidence type="ECO:0000256" key="1">
    <source>
        <dbReference type="SAM" id="MobiDB-lite"/>
    </source>
</evidence>
<comment type="caution">
    <text evidence="2">The sequence shown here is derived from an EMBL/GenBank/DDBJ whole genome shotgun (WGS) entry which is preliminary data.</text>
</comment>
<keyword evidence="3" id="KW-1185">Reference proteome</keyword>
<dbReference type="Proteomes" id="UP000324222">
    <property type="component" value="Unassembled WGS sequence"/>
</dbReference>